<evidence type="ECO:0000313" key="8">
    <source>
        <dbReference type="Proteomes" id="UP000515808"/>
    </source>
</evidence>
<dbReference type="InterPro" id="IPR011010">
    <property type="entry name" value="DNA_brk_join_enz"/>
</dbReference>
<evidence type="ECO:0000259" key="5">
    <source>
        <dbReference type="PROSITE" id="PS51898"/>
    </source>
</evidence>
<dbReference type="Gene3D" id="1.10.443.10">
    <property type="entry name" value="Intergrase catalytic core"/>
    <property type="match status" value="1"/>
</dbReference>
<keyword evidence="3" id="KW-0233">DNA recombination</keyword>
<dbReference type="PROSITE" id="PS51898">
    <property type="entry name" value="TYR_RECOMBINASE"/>
    <property type="match status" value="1"/>
</dbReference>
<proteinExistence type="predicted"/>
<dbReference type="PROSITE" id="PS51900">
    <property type="entry name" value="CB"/>
    <property type="match status" value="1"/>
</dbReference>
<dbReference type="InterPro" id="IPR002104">
    <property type="entry name" value="Integrase_catalytic"/>
</dbReference>
<keyword evidence="8" id="KW-1185">Reference proteome</keyword>
<feature type="domain" description="Core-binding (CB)" evidence="6">
    <location>
        <begin position="229"/>
        <end position="317"/>
    </location>
</feature>
<dbReference type="EMBL" id="CP060695">
    <property type="protein sequence ID" value="QNM84604.1"/>
    <property type="molecule type" value="Genomic_DNA"/>
</dbReference>
<dbReference type="GO" id="GO:0006310">
    <property type="term" value="P:DNA recombination"/>
    <property type="evidence" value="ECO:0007669"/>
    <property type="project" value="UniProtKB-KW"/>
</dbReference>
<dbReference type="InterPro" id="IPR044068">
    <property type="entry name" value="CB"/>
</dbReference>
<evidence type="ECO:0000256" key="1">
    <source>
        <dbReference type="ARBA" id="ARBA00022908"/>
    </source>
</evidence>
<dbReference type="Gene3D" id="1.10.150.130">
    <property type="match status" value="1"/>
</dbReference>
<dbReference type="PANTHER" id="PTHR30349">
    <property type="entry name" value="PHAGE INTEGRASE-RELATED"/>
    <property type="match status" value="1"/>
</dbReference>
<reference evidence="7 8" key="1">
    <citation type="submission" date="2020-08" db="EMBL/GenBank/DDBJ databases">
        <title>Polaribacter sp. L12M9 isolated from gut of the Korean scallop.</title>
        <authorList>
            <person name="Jeong Y.S."/>
        </authorList>
    </citation>
    <scope>NUCLEOTIDE SEQUENCE [LARGE SCALE GENOMIC DNA]</scope>
    <source>
        <strain evidence="7 8">L12M9</strain>
    </source>
</reference>
<protein>
    <submittedName>
        <fullName evidence="7">Site-specific integrase</fullName>
    </submittedName>
</protein>
<sequence length="529" mass="62181">MQSIYEYLTFTTKIEHDLEHDSKKSQLFSIPKIYIANGDLKKRWYVRFSFRNPETGKMTRMANIYGKVNNYKTKEARLAILTSYRKNLLKLLKLGFNPFEENSDLYHKLVNEEAQTKPKVESKDDSEKEDLNSVINQAVKNAIKDALADNVIVPKVNTEENNEKVFKDENTSSKKLNNEEHVKTKQYVQVRADDNGTVENTSEIVKNTAKSQHEDYVHESHVNERNEFLEIISIAKAFDLALELKSKEVSERTIRDYKSKSNRFVVWMQETYPEKKSIKDVTRKDLMAYLNDIALKTSARNRNNYRTELGSLFQVLKNNEVIEENYIPSIPVMKSKPERHKTYTLKVQESIFEYLIKEDPNLLLFIKFVAYNFIRPIEVCRLRIKDINLDTKTVQFKAKNSPLKTKIIPSILFDELPDLSKLDKESFLFTPNKIGAFWDANETNRRDHFSKRFRRVVKDHFKLNEDYGIYSFRHTFISKLYRKLREDSAPFEAKSNLMLITGHSSMSALEKYLREIDAELPEDYSNLFK</sequence>
<evidence type="ECO:0000256" key="4">
    <source>
        <dbReference type="PROSITE-ProRule" id="PRU01248"/>
    </source>
</evidence>
<gene>
    <name evidence="7" type="ORF">H9W90_10385</name>
</gene>
<dbReference type="SUPFAM" id="SSF56349">
    <property type="entry name" value="DNA breaking-rejoining enzymes"/>
    <property type="match status" value="1"/>
</dbReference>
<dbReference type="Pfam" id="PF13495">
    <property type="entry name" value="Phage_int_SAM_4"/>
    <property type="match status" value="1"/>
</dbReference>
<keyword evidence="2 4" id="KW-0238">DNA-binding</keyword>
<organism evidence="7 8">
    <name type="scientific">Polaribacter pectinis</name>
    <dbReference type="NCBI Taxonomy" id="2738844"/>
    <lineage>
        <taxon>Bacteria</taxon>
        <taxon>Pseudomonadati</taxon>
        <taxon>Bacteroidota</taxon>
        <taxon>Flavobacteriia</taxon>
        <taxon>Flavobacteriales</taxon>
        <taxon>Flavobacteriaceae</taxon>
    </lineage>
</organism>
<accession>A0A7G9L7K5</accession>
<name>A0A7G9L7K5_9FLAO</name>
<dbReference type="InterPro" id="IPR050090">
    <property type="entry name" value="Tyrosine_recombinase_XerCD"/>
</dbReference>
<evidence type="ECO:0000256" key="2">
    <source>
        <dbReference type="ARBA" id="ARBA00023125"/>
    </source>
</evidence>
<feature type="domain" description="Tyr recombinase" evidence="5">
    <location>
        <begin position="338"/>
        <end position="525"/>
    </location>
</feature>
<dbReference type="InterPro" id="IPR010998">
    <property type="entry name" value="Integrase_recombinase_N"/>
</dbReference>
<dbReference type="GO" id="GO:0015074">
    <property type="term" value="P:DNA integration"/>
    <property type="evidence" value="ECO:0007669"/>
    <property type="project" value="UniProtKB-KW"/>
</dbReference>
<dbReference type="KEGG" id="ppec:H9W90_10385"/>
<dbReference type="Proteomes" id="UP000515808">
    <property type="component" value="Chromosome"/>
</dbReference>
<keyword evidence="1" id="KW-0229">DNA integration</keyword>
<evidence type="ECO:0000259" key="6">
    <source>
        <dbReference type="PROSITE" id="PS51900"/>
    </source>
</evidence>
<dbReference type="InterPro" id="IPR013762">
    <property type="entry name" value="Integrase-like_cat_sf"/>
</dbReference>
<dbReference type="InterPro" id="IPR004107">
    <property type="entry name" value="Integrase_SAM-like_N"/>
</dbReference>
<dbReference type="GO" id="GO:0003677">
    <property type="term" value="F:DNA binding"/>
    <property type="evidence" value="ECO:0007669"/>
    <property type="project" value="UniProtKB-UniRule"/>
</dbReference>
<evidence type="ECO:0000256" key="3">
    <source>
        <dbReference type="ARBA" id="ARBA00023172"/>
    </source>
</evidence>
<dbReference type="AlphaFoldDB" id="A0A7G9L7K5"/>
<dbReference type="RefSeq" id="WP_187481533.1">
    <property type="nucleotide sequence ID" value="NZ_CP060695.1"/>
</dbReference>
<evidence type="ECO:0000313" key="7">
    <source>
        <dbReference type="EMBL" id="QNM84604.1"/>
    </source>
</evidence>
<dbReference type="CDD" id="cd00397">
    <property type="entry name" value="DNA_BRE_C"/>
    <property type="match status" value="1"/>
</dbReference>